<feature type="region of interest" description="Disordered" evidence="13">
    <location>
        <begin position="1"/>
        <end position="31"/>
    </location>
</feature>
<dbReference type="GO" id="GO:0005886">
    <property type="term" value="C:plasma membrane"/>
    <property type="evidence" value="ECO:0007669"/>
    <property type="project" value="TreeGrafter"/>
</dbReference>
<evidence type="ECO:0000256" key="9">
    <source>
        <dbReference type="ARBA" id="ARBA00023136"/>
    </source>
</evidence>
<reference evidence="15 16" key="1">
    <citation type="journal article" date="2019" name="Sci. Rep.">
        <title>Orb-weaving spider Araneus ventricosus genome elucidates the spidroin gene catalogue.</title>
        <authorList>
            <person name="Kono N."/>
            <person name="Nakamura H."/>
            <person name="Ohtoshi R."/>
            <person name="Moran D.A.P."/>
            <person name="Shinohara A."/>
            <person name="Yoshida Y."/>
            <person name="Fujiwara M."/>
            <person name="Mori M."/>
            <person name="Tomita M."/>
            <person name="Arakawa K."/>
        </authorList>
    </citation>
    <scope>NUCLEOTIDE SEQUENCE [LARGE SCALE GENOMIC DNA]</scope>
</reference>
<feature type="transmembrane region" description="Helical" evidence="14">
    <location>
        <begin position="128"/>
        <end position="150"/>
    </location>
</feature>
<keyword evidence="10 12" id="KW-0739">Sodium transport</keyword>
<keyword evidence="3 12" id="KW-0813">Transport</keyword>
<evidence type="ECO:0000256" key="11">
    <source>
        <dbReference type="ARBA" id="ARBA00023303"/>
    </source>
</evidence>
<evidence type="ECO:0000256" key="2">
    <source>
        <dbReference type="ARBA" id="ARBA00007193"/>
    </source>
</evidence>
<evidence type="ECO:0000256" key="8">
    <source>
        <dbReference type="ARBA" id="ARBA00023065"/>
    </source>
</evidence>
<keyword evidence="9 14" id="KW-0472">Membrane</keyword>
<feature type="compositionally biased region" description="Polar residues" evidence="13">
    <location>
        <begin position="19"/>
        <end position="31"/>
    </location>
</feature>
<dbReference type="OrthoDB" id="6502088at2759"/>
<evidence type="ECO:0000313" key="16">
    <source>
        <dbReference type="Proteomes" id="UP000499080"/>
    </source>
</evidence>
<comment type="caution">
    <text evidence="15">The sequence shown here is derived from an EMBL/GenBank/DDBJ whole genome shotgun (WGS) entry which is preliminary data.</text>
</comment>
<dbReference type="EMBL" id="BGPR01005474">
    <property type="protein sequence ID" value="GBN10500.1"/>
    <property type="molecule type" value="Genomic_DNA"/>
</dbReference>
<evidence type="ECO:0000256" key="14">
    <source>
        <dbReference type="SAM" id="Phobius"/>
    </source>
</evidence>
<name>A0A4Y2L8F9_ARAVE</name>
<comment type="similarity">
    <text evidence="2 12">Belongs to the amiloride-sensitive sodium channel (TC 1.A.6) family.</text>
</comment>
<evidence type="ECO:0000313" key="15">
    <source>
        <dbReference type="EMBL" id="GBN10500.1"/>
    </source>
</evidence>
<evidence type="ECO:0000256" key="4">
    <source>
        <dbReference type="ARBA" id="ARBA00022461"/>
    </source>
</evidence>
<keyword evidence="11 12" id="KW-0407">Ion channel</keyword>
<evidence type="ECO:0000256" key="7">
    <source>
        <dbReference type="ARBA" id="ARBA00023053"/>
    </source>
</evidence>
<dbReference type="Proteomes" id="UP000499080">
    <property type="component" value="Unassembled WGS sequence"/>
</dbReference>
<keyword evidence="5 12" id="KW-0812">Transmembrane</keyword>
<dbReference type="InterPro" id="IPR001873">
    <property type="entry name" value="ENaC"/>
</dbReference>
<protein>
    <submittedName>
        <fullName evidence="15">Uncharacterized protein</fullName>
    </submittedName>
</protein>
<evidence type="ECO:0000256" key="13">
    <source>
        <dbReference type="SAM" id="MobiDB-lite"/>
    </source>
</evidence>
<gene>
    <name evidence="15" type="ORF">AVEN_256301_1</name>
</gene>
<organism evidence="15 16">
    <name type="scientific">Araneus ventricosus</name>
    <name type="common">Orbweaver spider</name>
    <name type="synonym">Epeira ventricosa</name>
    <dbReference type="NCBI Taxonomy" id="182803"/>
    <lineage>
        <taxon>Eukaryota</taxon>
        <taxon>Metazoa</taxon>
        <taxon>Ecdysozoa</taxon>
        <taxon>Arthropoda</taxon>
        <taxon>Chelicerata</taxon>
        <taxon>Arachnida</taxon>
        <taxon>Araneae</taxon>
        <taxon>Araneomorphae</taxon>
        <taxon>Entelegynae</taxon>
        <taxon>Araneoidea</taxon>
        <taxon>Araneidae</taxon>
        <taxon>Araneus</taxon>
    </lineage>
</organism>
<evidence type="ECO:0000256" key="12">
    <source>
        <dbReference type="RuleBase" id="RU000679"/>
    </source>
</evidence>
<comment type="subcellular location">
    <subcellularLocation>
        <location evidence="1">Membrane</location>
        <topology evidence="1">Multi-pass membrane protein</topology>
    </subcellularLocation>
</comment>
<accession>A0A4Y2L8F9</accession>
<dbReference type="PANTHER" id="PTHR11690">
    <property type="entry name" value="AMILORIDE-SENSITIVE SODIUM CHANNEL-RELATED"/>
    <property type="match status" value="1"/>
</dbReference>
<evidence type="ECO:0000256" key="5">
    <source>
        <dbReference type="ARBA" id="ARBA00022692"/>
    </source>
</evidence>
<dbReference type="GO" id="GO:0015280">
    <property type="term" value="F:ligand-gated sodium channel activity"/>
    <property type="evidence" value="ECO:0007669"/>
    <property type="project" value="TreeGrafter"/>
</dbReference>
<evidence type="ECO:0000256" key="10">
    <source>
        <dbReference type="ARBA" id="ARBA00023201"/>
    </source>
</evidence>
<evidence type="ECO:0000256" key="6">
    <source>
        <dbReference type="ARBA" id="ARBA00022989"/>
    </source>
</evidence>
<evidence type="ECO:0000256" key="3">
    <source>
        <dbReference type="ARBA" id="ARBA00022448"/>
    </source>
</evidence>
<sequence>MPAQVPSLSSDLGSKLRAPSQNSPRVASNQDANITKLNQQMDYCKLREKRVKTGCLFTLPSSAVSHIRTSQRLDNLKTMEIDIKTADGPDPRKRSLKSYTSMVLRESSLTAVSNIASTENRYRRAFKIFVLLFCFTGFFYQSYTLLVHIFQYPTIVDIRIETPDVIEMPGITFCNNNGINRKKFCRRFPTRCYKADEEFCNKYPYYCEGKNRTTLVPYEENFSLVNNLTVKDFLQIGQYPRELLVSQRGFKEERPKGPFLRAKSLGGSGRMGCYSLFSVINSSKKPKTTQIQKMIEVPALTLVFSVSSDEEFIPGHRTGVYFAIHNPYEGYNPTQKGIFMKPGKTYKLYVTTEKELLLPYPYETDCTDYTELWERNNRTGPRIQEMCQHKCLLDATSKHLNCTTVFNLYPSNERICKSNEFVHNETIKDFFRCSETCKNDCS</sequence>
<dbReference type="AlphaFoldDB" id="A0A4Y2L8F9"/>
<keyword evidence="7" id="KW-0915">Sodium</keyword>
<keyword evidence="4 12" id="KW-0894">Sodium channel</keyword>
<keyword evidence="16" id="KW-1185">Reference proteome</keyword>
<keyword evidence="6 14" id="KW-1133">Transmembrane helix</keyword>
<feature type="compositionally biased region" description="Polar residues" evidence="13">
    <location>
        <begin position="1"/>
        <end position="12"/>
    </location>
</feature>
<dbReference type="Pfam" id="PF00858">
    <property type="entry name" value="ASC"/>
    <property type="match status" value="1"/>
</dbReference>
<dbReference type="PANTHER" id="PTHR11690:SF248">
    <property type="entry name" value="PICKPOCKET 17, ISOFORM A"/>
    <property type="match status" value="1"/>
</dbReference>
<evidence type="ECO:0000256" key="1">
    <source>
        <dbReference type="ARBA" id="ARBA00004141"/>
    </source>
</evidence>
<proteinExistence type="inferred from homology"/>
<keyword evidence="8 12" id="KW-0406">Ion transport</keyword>